<dbReference type="EMBL" id="JBHUEO010000004">
    <property type="protein sequence ID" value="MFD1705607.1"/>
    <property type="molecule type" value="Genomic_DNA"/>
</dbReference>
<evidence type="ECO:0000313" key="1">
    <source>
        <dbReference type="EMBL" id="MFD1705607.1"/>
    </source>
</evidence>
<name>A0ABW4KCN9_9BACI</name>
<comment type="caution">
    <text evidence="1">The sequence shown here is derived from an EMBL/GenBank/DDBJ whole genome shotgun (WGS) entry which is preliminary data.</text>
</comment>
<keyword evidence="2" id="KW-1185">Reference proteome</keyword>
<protein>
    <submittedName>
        <fullName evidence="1">Uncharacterized protein</fullName>
    </submittedName>
</protein>
<dbReference type="Proteomes" id="UP001597301">
    <property type="component" value="Unassembled WGS sequence"/>
</dbReference>
<dbReference type="RefSeq" id="WP_380772143.1">
    <property type="nucleotide sequence ID" value="NZ_JBHUEO010000004.1"/>
</dbReference>
<organism evidence="1 2">
    <name type="scientific">Siminovitchia sediminis</name>
    <dbReference type="NCBI Taxonomy" id="1274353"/>
    <lineage>
        <taxon>Bacteria</taxon>
        <taxon>Bacillati</taxon>
        <taxon>Bacillota</taxon>
        <taxon>Bacilli</taxon>
        <taxon>Bacillales</taxon>
        <taxon>Bacillaceae</taxon>
        <taxon>Siminovitchia</taxon>
    </lineage>
</organism>
<proteinExistence type="predicted"/>
<reference evidence="2" key="1">
    <citation type="journal article" date="2019" name="Int. J. Syst. Evol. Microbiol.">
        <title>The Global Catalogue of Microorganisms (GCM) 10K type strain sequencing project: providing services to taxonomists for standard genome sequencing and annotation.</title>
        <authorList>
            <consortium name="The Broad Institute Genomics Platform"/>
            <consortium name="The Broad Institute Genome Sequencing Center for Infectious Disease"/>
            <person name="Wu L."/>
            <person name="Ma J."/>
        </authorList>
    </citation>
    <scope>NUCLEOTIDE SEQUENCE [LARGE SCALE GENOMIC DNA]</scope>
    <source>
        <strain evidence="2">CGMCC 1.12295</strain>
    </source>
</reference>
<sequence>MNYGIVQTMEWRRSLRNQGLNWPVEDINVKRMIDHADLIVTAGNNGQLVG</sequence>
<evidence type="ECO:0000313" key="2">
    <source>
        <dbReference type="Proteomes" id="UP001597301"/>
    </source>
</evidence>
<gene>
    <name evidence="1" type="ORF">ACFSCZ_02440</name>
</gene>
<accession>A0ABW4KCN9</accession>